<evidence type="ECO:0000256" key="7">
    <source>
        <dbReference type="ARBA" id="ARBA00023004"/>
    </source>
</evidence>
<feature type="binding site" evidence="9">
    <location>
        <position position="284"/>
    </location>
    <ligand>
        <name>iminosuccinate</name>
        <dbReference type="ChEBI" id="CHEBI:77875"/>
    </ligand>
</feature>
<organism evidence="10 11">
    <name type="scientific">Algimonas ampicilliniresistens</name>
    <dbReference type="NCBI Taxonomy" id="1298735"/>
    <lineage>
        <taxon>Bacteria</taxon>
        <taxon>Pseudomonadati</taxon>
        <taxon>Pseudomonadota</taxon>
        <taxon>Alphaproteobacteria</taxon>
        <taxon>Maricaulales</taxon>
        <taxon>Robiginitomaculaceae</taxon>
        <taxon>Algimonas</taxon>
    </lineage>
</organism>
<keyword evidence="3 9" id="KW-0004">4Fe-4S</keyword>
<feature type="binding site" evidence="9">
    <location>
        <begin position="178"/>
        <end position="180"/>
    </location>
    <ligand>
        <name>iminosuccinate</name>
        <dbReference type="ChEBI" id="CHEBI:77875"/>
    </ligand>
</feature>
<keyword evidence="4 9" id="KW-0662">Pyridine nucleotide biosynthesis</keyword>
<feature type="binding site" evidence="9">
    <location>
        <begin position="267"/>
        <end position="269"/>
    </location>
    <ligand>
        <name>iminosuccinate</name>
        <dbReference type="ChEBI" id="CHEBI:77875"/>
    </ligand>
</feature>
<accession>A0ABQ5VCI7</accession>
<feature type="binding site" evidence="9">
    <location>
        <position position="89"/>
    </location>
    <ligand>
        <name>iminosuccinate</name>
        <dbReference type="ChEBI" id="CHEBI:77875"/>
    </ligand>
</feature>
<dbReference type="InterPro" id="IPR023066">
    <property type="entry name" value="Quinolinate_synth_type2"/>
</dbReference>
<reference evidence="10" key="1">
    <citation type="journal article" date="2014" name="Int. J. Syst. Evol. Microbiol.">
        <title>Complete genome of a new Firmicutes species belonging to the dominant human colonic microbiota ('Ruminococcus bicirculans') reveals two chromosomes and a selective capacity to utilize plant glucans.</title>
        <authorList>
            <consortium name="NISC Comparative Sequencing Program"/>
            <person name="Wegmann U."/>
            <person name="Louis P."/>
            <person name="Goesmann A."/>
            <person name="Henrissat B."/>
            <person name="Duncan S.H."/>
            <person name="Flint H.J."/>
        </authorList>
    </citation>
    <scope>NUCLEOTIDE SEQUENCE</scope>
    <source>
        <strain evidence="10">NBRC 108219</strain>
    </source>
</reference>
<dbReference type="RefSeq" id="WP_284391631.1">
    <property type="nucleotide sequence ID" value="NZ_BSNK01000002.1"/>
</dbReference>
<dbReference type="HAMAP" id="MF_00568">
    <property type="entry name" value="NadA_type2"/>
    <property type="match status" value="1"/>
</dbReference>
<dbReference type="Proteomes" id="UP001161391">
    <property type="component" value="Unassembled WGS sequence"/>
</dbReference>
<protein>
    <recommendedName>
        <fullName evidence="2 9">Quinolinate synthase</fullName>
        <ecNumber evidence="2 9">2.5.1.72</ecNumber>
    </recommendedName>
</protein>
<proteinExistence type="inferred from homology"/>
<evidence type="ECO:0000256" key="6">
    <source>
        <dbReference type="ARBA" id="ARBA00022723"/>
    </source>
</evidence>
<dbReference type="NCBIfam" id="NF006878">
    <property type="entry name" value="PRK09375.1-2"/>
    <property type="match status" value="1"/>
</dbReference>
<feature type="binding site" evidence="9">
    <location>
        <position position="195"/>
    </location>
    <ligand>
        <name>iminosuccinate</name>
        <dbReference type="ChEBI" id="CHEBI:77875"/>
    </ligand>
</feature>
<evidence type="ECO:0000313" key="11">
    <source>
        <dbReference type="Proteomes" id="UP001161391"/>
    </source>
</evidence>
<comment type="subcellular location">
    <subcellularLocation>
        <location evidence="9">Cytoplasm</location>
    </subcellularLocation>
</comment>
<evidence type="ECO:0000256" key="1">
    <source>
        <dbReference type="ARBA" id="ARBA00005065"/>
    </source>
</evidence>
<reference evidence="10" key="2">
    <citation type="submission" date="2023-01" db="EMBL/GenBank/DDBJ databases">
        <title>Draft genome sequence of Algimonas ampicilliniresistens strain NBRC 108219.</title>
        <authorList>
            <person name="Sun Q."/>
            <person name="Mori K."/>
        </authorList>
    </citation>
    <scope>NUCLEOTIDE SEQUENCE</scope>
    <source>
        <strain evidence="10">NBRC 108219</strain>
    </source>
</reference>
<comment type="similarity">
    <text evidence="9">Belongs to the quinolinate synthase family. Type 2 subfamily.</text>
</comment>
<feature type="binding site" evidence="9">
    <location>
        <position position="107"/>
    </location>
    <ligand>
        <name>iminosuccinate</name>
        <dbReference type="ChEBI" id="CHEBI:77875"/>
    </ligand>
</feature>
<evidence type="ECO:0000256" key="2">
    <source>
        <dbReference type="ARBA" id="ARBA00012669"/>
    </source>
</evidence>
<keyword evidence="11" id="KW-1185">Reference proteome</keyword>
<evidence type="ECO:0000256" key="3">
    <source>
        <dbReference type="ARBA" id="ARBA00022485"/>
    </source>
</evidence>
<sequence>MGKELLNWENGRWIGQTLEVENGVCAVPGKDLDGYPKDLPYTDEVKAATDHLYEQVSDFIPEFEWPAYAPLVHAINELKKQKNAVVLAHNYMTPDIFALVGDYVGDSLGLAIEATKTEADLIIQGGVHFMAETSKILCPNKKVLIPSMRAGCSLASSITGADVQLIKQRYPGIPVVTYVNTSADVKAESDICCTSSNAVAIVEHIAKARGVDKVIMLPDEFLAKNVARQTDIEIIAWHGRCEVHARFSAQDVREMREAHPGVVVLAHPECPPEVVAESDFTGSTKAMSDYVGDHSPGKVILLTECSMSDNVAMANPTVDFVRPCNLCPHMKRITLENLYECLRDETNEVLVPEPMRARAYDAVMRMIEVSFPKEKGYFDPDSPIKDVRVI</sequence>
<keyword evidence="5 9" id="KW-0808">Transferase</keyword>
<comment type="cofactor">
    <cofactor evidence="9">
        <name>[4Fe-4S] cluster</name>
        <dbReference type="ChEBI" id="CHEBI:49883"/>
    </cofactor>
    <text evidence="9">Binds 1 [4Fe-4S] cluster per subunit.</text>
</comment>
<evidence type="ECO:0000256" key="9">
    <source>
        <dbReference type="HAMAP-Rule" id="MF_00568"/>
    </source>
</evidence>
<name>A0ABQ5VCI7_9PROT</name>
<evidence type="ECO:0000256" key="8">
    <source>
        <dbReference type="ARBA" id="ARBA00023014"/>
    </source>
</evidence>
<dbReference type="EC" id="2.5.1.72" evidence="2 9"/>
<dbReference type="Gene3D" id="3.40.50.10800">
    <property type="entry name" value="NadA-like"/>
    <property type="match status" value="3"/>
</dbReference>
<evidence type="ECO:0000256" key="4">
    <source>
        <dbReference type="ARBA" id="ARBA00022642"/>
    </source>
</evidence>
<dbReference type="NCBIfam" id="TIGR00550">
    <property type="entry name" value="nadA"/>
    <property type="match status" value="1"/>
</dbReference>
<dbReference type="SUPFAM" id="SSF142754">
    <property type="entry name" value="NadA-like"/>
    <property type="match status" value="1"/>
</dbReference>
<feature type="binding site" evidence="9">
    <location>
        <position position="152"/>
    </location>
    <ligand>
        <name>[4Fe-4S] cluster</name>
        <dbReference type="ChEBI" id="CHEBI:49883"/>
    </ligand>
</feature>
<feature type="binding site" evidence="9">
    <location>
        <position position="327"/>
    </location>
    <ligand>
        <name>[4Fe-4S] cluster</name>
        <dbReference type="ChEBI" id="CHEBI:49883"/>
    </ligand>
</feature>
<dbReference type="Pfam" id="PF02445">
    <property type="entry name" value="NadA"/>
    <property type="match status" value="1"/>
</dbReference>
<keyword evidence="8 9" id="KW-0411">Iron-sulfur</keyword>
<dbReference type="InterPro" id="IPR036094">
    <property type="entry name" value="NadA_sf"/>
</dbReference>
<evidence type="ECO:0000256" key="5">
    <source>
        <dbReference type="ARBA" id="ARBA00022679"/>
    </source>
</evidence>
<comment type="catalytic activity">
    <reaction evidence="9">
        <text>iminosuccinate + dihydroxyacetone phosphate = quinolinate + phosphate + 2 H2O + H(+)</text>
        <dbReference type="Rhea" id="RHEA:25888"/>
        <dbReference type="ChEBI" id="CHEBI:15377"/>
        <dbReference type="ChEBI" id="CHEBI:15378"/>
        <dbReference type="ChEBI" id="CHEBI:29959"/>
        <dbReference type="ChEBI" id="CHEBI:43474"/>
        <dbReference type="ChEBI" id="CHEBI:57642"/>
        <dbReference type="ChEBI" id="CHEBI:77875"/>
        <dbReference type="EC" id="2.5.1.72"/>
    </reaction>
</comment>
<feature type="binding site" evidence="9">
    <location>
        <position position="241"/>
    </location>
    <ligand>
        <name>[4Fe-4S] cluster</name>
        <dbReference type="ChEBI" id="CHEBI:49883"/>
    </ligand>
</feature>
<keyword evidence="9" id="KW-0963">Cytoplasm</keyword>
<comment type="caution">
    <text evidence="10">The sequence shown here is derived from an EMBL/GenBank/DDBJ whole genome shotgun (WGS) entry which is preliminary data.</text>
</comment>
<comment type="function">
    <text evidence="9">Catalyzes the condensation of iminoaspartate with dihydroxyacetone phosphate to form quinolinate.</text>
</comment>
<keyword evidence="7 9" id="KW-0408">Iron</keyword>
<comment type="pathway">
    <text evidence="1 9">Cofactor biosynthesis; NAD(+) biosynthesis; quinolinate from iminoaspartate: step 1/1.</text>
</comment>
<gene>
    <name evidence="9 10" type="primary">nadA</name>
    <name evidence="10" type="ORF">GCM10007853_26660</name>
</gene>
<dbReference type="PANTHER" id="PTHR30573:SF0">
    <property type="entry name" value="QUINOLINATE SYNTHASE, CHLOROPLASTIC"/>
    <property type="match status" value="1"/>
</dbReference>
<evidence type="ECO:0000313" key="10">
    <source>
        <dbReference type="EMBL" id="GLQ24792.1"/>
    </source>
</evidence>
<dbReference type="InterPro" id="IPR003473">
    <property type="entry name" value="NadA"/>
</dbReference>
<dbReference type="NCBIfam" id="NF006879">
    <property type="entry name" value="PRK09375.1-4"/>
    <property type="match status" value="1"/>
</dbReference>
<dbReference type="EMBL" id="BSNK01000002">
    <property type="protein sequence ID" value="GLQ24792.1"/>
    <property type="molecule type" value="Genomic_DNA"/>
</dbReference>
<dbReference type="PANTHER" id="PTHR30573">
    <property type="entry name" value="QUINOLINATE SYNTHETASE A"/>
    <property type="match status" value="1"/>
</dbReference>
<keyword evidence="6 9" id="KW-0479">Metal-binding</keyword>